<accession>A0AAU9VT46</accession>
<dbReference type="Proteomes" id="UP001159428">
    <property type="component" value="Unassembled WGS sequence"/>
</dbReference>
<keyword evidence="3" id="KW-1185">Reference proteome</keyword>
<organism evidence="2 3">
    <name type="scientific">Pocillopora meandrina</name>
    <dbReference type="NCBI Taxonomy" id="46732"/>
    <lineage>
        <taxon>Eukaryota</taxon>
        <taxon>Metazoa</taxon>
        <taxon>Cnidaria</taxon>
        <taxon>Anthozoa</taxon>
        <taxon>Hexacorallia</taxon>
        <taxon>Scleractinia</taxon>
        <taxon>Astrocoeniina</taxon>
        <taxon>Pocilloporidae</taxon>
        <taxon>Pocillopora</taxon>
    </lineage>
</organism>
<name>A0AAU9VT46_9CNID</name>
<dbReference type="AlphaFoldDB" id="A0AAU9VT46"/>
<gene>
    <name evidence="2" type="ORF">PMEA_00022131</name>
</gene>
<evidence type="ECO:0000256" key="1">
    <source>
        <dbReference type="SAM" id="MobiDB-lite"/>
    </source>
</evidence>
<sequence>MALWRKSLSFSCSNCERQTNYSCITCGKSVCVRSECSIPEVNEEAIGWQPNKRVGYCLKCALCTEKLVKDCQSEVDDKDHGQRDLTTCIREEEEEESDFIEEGEMVSSECGKRNTRIGRRATWKEDHITDMVNIIVNDDQLVKKLIFCNTKKASNTEAYEMVRKRLNVEYNKTTGSDFPFQVQQMRNKFKSCISTCQQICMSMKTASGIERFVEERGYGKWFDLLYVLVKTRDSCQRENACEPSVHIGNVDKQDTSKNDQEVDGDDDDCASTSSSLMDSSGEVPSKGKRFLAKKPASKRAKTEQMAKAVELLQSTIENDPTKELLQILREDMKQSREQEMRYFQLMCGLLTPNSNPNMQPHGNFHPYSSSYSDDFHHQSHNFAQQFVSNPRASSSHPSTPSFGYTPLMSSAPKNDEQSLLHHVQSTMT</sequence>
<feature type="compositionally biased region" description="Polar residues" evidence="1">
    <location>
        <begin position="389"/>
        <end position="412"/>
    </location>
</feature>
<feature type="compositionally biased region" description="Basic residues" evidence="1">
    <location>
        <begin position="286"/>
        <end position="299"/>
    </location>
</feature>
<proteinExistence type="predicted"/>
<feature type="region of interest" description="Disordered" evidence="1">
    <location>
        <begin position="246"/>
        <end position="302"/>
    </location>
</feature>
<feature type="compositionally biased region" description="Basic and acidic residues" evidence="1">
    <location>
        <begin position="249"/>
        <end position="260"/>
    </location>
</feature>
<protein>
    <submittedName>
        <fullName evidence="2">Uncharacterized protein</fullName>
    </submittedName>
</protein>
<comment type="caution">
    <text evidence="2">The sequence shown here is derived from an EMBL/GenBank/DDBJ whole genome shotgun (WGS) entry which is preliminary data.</text>
</comment>
<evidence type="ECO:0000313" key="3">
    <source>
        <dbReference type="Proteomes" id="UP001159428"/>
    </source>
</evidence>
<dbReference type="EMBL" id="CALNXJ010000004">
    <property type="protein sequence ID" value="CAH3037513.1"/>
    <property type="molecule type" value="Genomic_DNA"/>
</dbReference>
<feature type="region of interest" description="Disordered" evidence="1">
    <location>
        <begin position="389"/>
        <end position="428"/>
    </location>
</feature>
<evidence type="ECO:0000313" key="2">
    <source>
        <dbReference type="EMBL" id="CAH3037513.1"/>
    </source>
</evidence>
<reference evidence="2 3" key="1">
    <citation type="submission" date="2022-05" db="EMBL/GenBank/DDBJ databases">
        <authorList>
            <consortium name="Genoscope - CEA"/>
            <person name="William W."/>
        </authorList>
    </citation>
    <scope>NUCLEOTIDE SEQUENCE [LARGE SCALE GENOMIC DNA]</scope>
</reference>